<protein>
    <submittedName>
        <fullName evidence="1">Uncharacterized protein</fullName>
    </submittedName>
</protein>
<reference evidence="1 2" key="1">
    <citation type="submission" date="2019-04" db="EMBL/GenBank/DDBJ databases">
        <title>Genome of a novel bacterium Candidatus Jettenia ecosi reconstructed from metagenome of an anammox bioreactor.</title>
        <authorList>
            <person name="Mardanov A.V."/>
            <person name="Beletsky A.V."/>
            <person name="Ravin N.V."/>
            <person name="Botchkova E.A."/>
            <person name="Litti Y.V."/>
            <person name="Nozhevnikova A.N."/>
        </authorList>
    </citation>
    <scope>NUCLEOTIDE SEQUENCE [LARGE SCALE GENOMIC DNA]</scope>
    <source>
        <strain evidence="1">J2</strain>
    </source>
</reference>
<evidence type="ECO:0000313" key="2">
    <source>
        <dbReference type="Proteomes" id="UP000319783"/>
    </source>
</evidence>
<comment type="caution">
    <text evidence="1">The sequence shown here is derived from an EMBL/GenBank/DDBJ whole genome shotgun (WGS) entry which is preliminary data.</text>
</comment>
<accession>A0A533QBM6</accession>
<dbReference type="AlphaFoldDB" id="A0A533QBM6"/>
<evidence type="ECO:0000313" key="1">
    <source>
        <dbReference type="EMBL" id="TLD42123.1"/>
    </source>
</evidence>
<name>A0A533QBM6_9BACT</name>
<organism evidence="1 2">
    <name type="scientific">Candidatus Jettenia ecosi</name>
    <dbReference type="NCBI Taxonomy" id="2494326"/>
    <lineage>
        <taxon>Bacteria</taxon>
        <taxon>Pseudomonadati</taxon>
        <taxon>Planctomycetota</taxon>
        <taxon>Candidatus Brocadiia</taxon>
        <taxon>Candidatus Brocadiales</taxon>
        <taxon>Candidatus Brocadiaceae</taxon>
        <taxon>Candidatus Jettenia</taxon>
    </lineage>
</organism>
<sequence>MIFVNQNNSYCGKSMKAATEYLFIFPLILQDKKYKILPKKQVFQGLK</sequence>
<proteinExistence type="predicted"/>
<dbReference type="EMBL" id="SULG01000027">
    <property type="protein sequence ID" value="TLD42123.1"/>
    <property type="molecule type" value="Genomic_DNA"/>
</dbReference>
<dbReference type="Proteomes" id="UP000319783">
    <property type="component" value="Unassembled WGS sequence"/>
</dbReference>
<gene>
    <name evidence="1" type="ORF">JETT_1603</name>
</gene>